<dbReference type="InterPro" id="IPR029044">
    <property type="entry name" value="Nucleotide-diphossugar_trans"/>
</dbReference>
<dbReference type="GO" id="GO:0009103">
    <property type="term" value="P:lipopolysaccharide biosynthetic process"/>
    <property type="evidence" value="ECO:0007669"/>
    <property type="project" value="UniProtKB-KW"/>
</dbReference>
<keyword evidence="5" id="KW-0448">Lipopolysaccharide biosynthesis</keyword>
<accession>A0A849I6X9</accession>
<dbReference type="Proteomes" id="UP000564885">
    <property type="component" value="Unassembled WGS sequence"/>
</dbReference>
<evidence type="ECO:0000313" key="9">
    <source>
        <dbReference type="EMBL" id="NNM75242.1"/>
    </source>
</evidence>
<keyword evidence="6" id="KW-1133">Transmembrane helix</keyword>
<protein>
    <submittedName>
        <fullName evidence="9">Glycosyltransferase family 2 protein</fullName>
    </submittedName>
</protein>
<keyword evidence="1" id="KW-1003">Cell membrane</keyword>
<keyword evidence="10" id="KW-1185">Reference proteome</keyword>
<keyword evidence="3 9" id="KW-0808">Transferase</keyword>
<evidence type="ECO:0000256" key="6">
    <source>
        <dbReference type="ARBA" id="ARBA00022989"/>
    </source>
</evidence>
<dbReference type="SUPFAM" id="SSF53448">
    <property type="entry name" value="Nucleotide-diphospho-sugar transferases"/>
    <property type="match status" value="1"/>
</dbReference>
<dbReference type="PANTHER" id="PTHR48090:SF3">
    <property type="entry name" value="UNDECAPRENYL-PHOSPHATE 4-DEOXY-4-FORMAMIDO-L-ARABINOSE TRANSFERASE"/>
    <property type="match status" value="1"/>
</dbReference>
<evidence type="ECO:0000256" key="5">
    <source>
        <dbReference type="ARBA" id="ARBA00022985"/>
    </source>
</evidence>
<feature type="domain" description="Glycosyltransferase 2-like" evidence="8">
    <location>
        <begin position="16"/>
        <end position="175"/>
    </location>
</feature>
<evidence type="ECO:0000256" key="7">
    <source>
        <dbReference type="ARBA" id="ARBA00023136"/>
    </source>
</evidence>
<evidence type="ECO:0000259" key="8">
    <source>
        <dbReference type="Pfam" id="PF00535"/>
    </source>
</evidence>
<dbReference type="GO" id="GO:0099621">
    <property type="term" value="F:undecaprenyl-phosphate 4-deoxy-4-formamido-L-arabinose transferase activity"/>
    <property type="evidence" value="ECO:0007669"/>
    <property type="project" value="TreeGrafter"/>
</dbReference>
<dbReference type="AlphaFoldDB" id="A0A849I6X9"/>
<proteinExistence type="predicted"/>
<keyword evidence="2" id="KW-0328">Glycosyltransferase</keyword>
<dbReference type="EMBL" id="JABEPP010000007">
    <property type="protein sequence ID" value="NNM75242.1"/>
    <property type="molecule type" value="Genomic_DNA"/>
</dbReference>
<dbReference type="PANTHER" id="PTHR48090">
    <property type="entry name" value="UNDECAPRENYL-PHOSPHATE 4-DEOXY-4-FORMAMIDO-L-ARABINOSE TRANSFERASE-RELATED"/>
    <property type="match status" value="1"/>
</dbReference>
<evidence type="ECO:0000313" key="10">
    <source>
        <dbReference type="Proteomes" id="UP000564885"/>
    </source>
</evidence>
<gene>
    <name evidence="9" type="ORF">HJG44_23050</name>
</gene>
<dbReference type="Gene3D" id="3.90.550.10">
    <property type="entry name" value="Spore Coat Polysaccharide Biosynthesis Protein SpsA, Chain A"/>
    <property type="match status" value="1"/>
</dbReference>
<organism evidence="9 10">
    <name type="scientific">Enterovirga aerilata</name>
    <dbReference type="NCBI Taxonomy" id="2730920"/>
    <lineage>
        <taxon>Bacteria</taxon>
        <taxon>Pseudomonadati</taxon>
        <taxon>Pseudomonadota</taxon>
        <taxon>Alphaproteobacteria</taxon>
        <taxon>Hyphomicrobiales</taxon>
        <taxon>Methylobacteriaceae</taxon>
        <taxon>Enterovirga</taxon>
    </lineage>
</organism>
<evidence type="ECO:0000256" key="4">
    <source>
        <dbReference type="ARBA" id="ARBA00022692"/>
    </source>
</evidence>
<name>A0A849I6X9_9HYPH</name>
<dbReference type="FunFam" id="3.90.550.10:FF:000170">
    <property type="entry name" value="Dolichol-phosphate mannosyltransferase"/>
    <property type="match status" value="1"/>
</dbReference>
<sequence>MTAEGRGEAAVRPRLSVVIPAKNEAGSVATQMAELDTVLAPLAPFEVVYVVDGSTDDSLRELARADRDWLRVIVHAESCGKSAAILTGVRAARADIVATLDGDGQNDPKYVLDLVAALERAGPGVALAVGQRTRRGDGRFKKLQSRIANKVRSAILKDDTRDTACGHKVFRRDVFLALPFFDSLHRFLPALVKREGYGVVHVDVVDRPRTAGSSHYGFFDRLWSGILDLFGVWWLIRRRRRVPQIRYDG</sequence>
<dbReference type="CDD" id="cd04179">
    <property type="entry name" value="DPM_DPG-synthase_like"/>
    <property type="match status" value="1"/>
</dbReference>
<dbReference type="InterPro" id="IPR050256">
    <property type="entry name" value="Glycosyltransferase_2"/>
</dbReference>
<evidence type="ECO:0000256" key="1">
    <source>
        <dbReference type="ARBA" id="ARBA00022475"/>
    </source>
</evidence>
<reference evidence="9 10" key="1">
    <citation type="submission" date="2020-04" db="EMBL/GenBank/DDBJ databases">
        <title>Enterovirga sp. isolate from soil.</title>
        <authorList>
            <person name="Chea S."/>
            <person name="Kim D.-U."/>
        </authorList>
    </citation>
    <scope>NUCLEOTIDE SEQUENCE [LARGE SCALE GENOMIC DNA]</scope>
    <source>
        <strain evidence="9 10">DB1703</strain>
    </source>
</reference>
<dbReference type="InterPro" id="IPR001173">
    <property type="entry name" value="Glyco_trans_2-like"/>
</dbReference>
<keyword evidence="4" id="KW-0812">Transmembrane</keyword>
<comment type="caution">
    <text evidence="9">The sequence shown here is derived from an EMBL/GenBank/DDBJ whole genome shotgun (WGS) entry which is preliminary data.</text>
</comment>
<dbReference type="GO" id="GO:0005886">
    <property type="term" value="C:plasma membrane"/>
    <property type="evidence" value="ECO:0007669"/>
    <property type="project" value="TreeGrafter"/>
</dbReference>
<evidence type="ECO:0000256" key="2">
    <source>
        <dbReference type="ARBA" id="ARBA00022676"/>
    </source>
</evidence>
<keyword evidence="7" id="KW-0472">Membrane</keyword>
<dbReference type="Pfam" id="PF00535">
    <property type="entry name" value="Glycos_transf_2"/>
    <property type="match status" value="1"/>
</dbReference>
<evidence type="ECO:0000256" key="3">
    <source>
        <dbReference type="ARBA" id="ARBA00022679"/>
    </source>
</evidence>